<protein>
    <recommendedName>
        <fullName evidence="4">Flagellar hook-length control protein-like C-terminal domain-containing protein</fullName>
    </recommendedName>
</protein>
<dbReference type="Proteomes" id="UP000012589">
    <property type="component" value="Unassembled WGS sequence"/>
</dbReference>
<feature type="compositionally biased region" description="Basic and acidic residues" evidence="1">
    <location>
        <begin position="39"/>
        <end position="66"/>
    </location>
</feature>
<gene>
    <name evidence="2" type="ORF">C823_01432</name>
</gene>
<feature type="compositionally biased region" description="Polar residues" evidence="1">
    <location>
        <begin position="395"/>
        <end position="405"/>
    </location>
</feature>
<evidence type="ECO:0000313" key="3">
    <source>
        <dbReference type="Proteomes" id="UP000012589"/>
    </source>
</evidence>
<dbReference type="EMBL" id="AQFT01000041">
    <property type="protein sequence ID" value="EMZ33014.1"/>
    <property type="molecule type" value="Genomic_DNA"/>
</dbReference>
<evidence type="ECO:0008006" key="4">
    <source>
        <dbReference type="Google" id="ProtNLM"/>
    </source>
</evidence>
<dbReference type="InterPro" id="IPR046207">
    <property type="entry name" value="DUF6240"/>
</dbReference>
<evidence type="ECO:0000256" key="1">
    <source>
        <dbReference type="SAM" id="MobiDB-lite"/>
    </source>
</evidence>
<dbReference type="eggNOG" id="ENOG502Z8RM">
    <property type="taxonomic scope" value="Bacteria"/>
</dbReference>
<dbReference type="Pfam" id="PF19753">
    <property type="entry name" value="DUF6240"/>
    <property type="match status" value="2"/>
</dbReference>
<feature type="region of interest" description="Disordered" evidence="1">
    <location>
        <begin position="395"/>
        <end position="414"/>
    </location>
</feature>
<organism evidence="2 3">
    <name type="scientific">Eubacterium plexicaudatum ASF492</name>
    <dbReference type="NCBI Taxonomy" id="1235802"/>
    <lineage>
        <taxon>Bacteria</taxon>
        <taxon>Bacillati</taxon>
        <taxon>Bacillota</taxon>
        <taxon>Clostridia</taxon>
        <taxon>Eubacteriales</taxon>
        <taxon>Eubacteriaceae</taxon>
        <taxon>Eubacterium</taxon>
    </lineage>
</organism>
<dbReference type="PATRIC" id="fig|1235802.3.peg.1521"/>
<feature type="region of interest" description="Disordered" evidence="1">
    <location>
        <begin position="39"/>
        <end position="68"/>
    </location>
</feature>
<comment type="caution">
    <text evidence="2">The sequence shown here is derived from an EMBL/GenBank/DDBJ whole genome shotgun (WGS) entry which is preliminary data.</text>
</comment>
<sequence>MQRVGSIQIDGANLLDGIGGSRQEEFDFGTVLTASDRASETETLTKGEKTAEVTYHKPQQEKKAGTAEDVMQQAENMDTAAMKNKMVVASNTTTSTDCREIEKEGFSLQQTDIKTVVTVTDKIKMELAKAGVDISYFGDQLSADQIEAFAGNASFAQTLSQRIQSLEADVPLTEDNVTDCVRALAQAEELHKLSDGAIKYMLDNQLDPTIANLYKAQYSGSAVYVNQNQAPIDFPGMKEQISKIIAQSGRKEEETAFLDSEWLIRNEIPLNAENLNYMEQLKTIDTPQDTEQLLDRMITAMAEGNRPQDAVLLDAYSLMGQAEKALEVIRQTTDEDLAYVISKGEPVTIQNLEQAHNQNLAGISAEEKEDIARLIQNTAEAEEMIRSELKAADTASETQNVQTDSAGGHVQPLPDRGINIAVGNTEAVSQDVPGILLRTKLVELTSVEITLVAARRQLEEIRMSMTIEASYKMLKNGISLDTSPMEELIANLKNIEENFYKKMLKDGGIEATQANVSLFARTSEKLEELKGMPAYALGTRSMQISTLEDLHQEGSAMQQNFQQANERYETMQTQVRKDLGDSIQKAFQNVDDILEQIGQELSPENERAVRILGYNQIEITPENVAKMKAVDQQVQTAFHNLTPSVVREFIGRGINPLDLDIRELNQQAEQIKEELHIDAPEDKYSEYLFKLEQNHNISQEERNSYIGIYRLMNHIVQTDGAAVGALVEQGAEITMRNLLSAVRTHRRGELDITVDKSFGGLQSGGYVDSITDQIESGYQSECIKQAFHEISPERLRTVTKESGWEDLTPEQFLRQIQEAPEDMAAREAYDQQQLKDLEECAKSSEEVFQVLKQYEIPNTMLNVMAVSEWMNDRNMAFRRLFGAGNGRKPDAEKNTDDYITENKDGSTEVDFEALKEELLRRFGEDVKKPKELAKAVAELAECAEKCMSTMILEPDTTSLDIRSLKLMNAQISIGAKMASSECFSMPIVVDGEVTNVTMKIVRNKEQKGLVNITMDSALHGKIAAELRAKQKGFGGYITAETRKTTELLEAKKKEIEEALKEVDDGPLDLNFIMNSRLDLNSFAATSGESEEPETEELREIQTKTLYGMAEAFIRSVKHLEKAA</sequence>
<name>N2B8E0_9FIRM</name>
<dbReference type="HOGENOM" id="CLU_298736_0_0_9"/>
<reference evidence="2 3" key="1">
    <citation type="journal article" date="2014" name="Genome Announc.">
        <title>Draft genome sequences of the altered schaedler flora, a defined bacterial community from gnotobiotic mice.</title>
        <authorList>
            <person name="Wannemuehler M.J."/>
            <person name="Overstreet A.M."/>
            <person name="Ward D.V."/>
            <person name="Phillips G.J."/>
        </authorList>
    </citation>
    <scope>NUCLEOTIDE SEQUENCE [LARGE SCALE GENOMIC DNA]</scope>
    <source>
        <strain evidence="2 3">ASF492</strain>
    </source>
</reference>
<dbReference type="AlphaFoldDB" id="N2B8E0"/>
<accession>N2B8E0</accession>
<dbReference type="OrthoDB" id="9759262at2"/>
<dbReference type="STRING" id="1235802.C823_01432"/>
<evidence type="ECO:0000313" key="2">
    <source>
        <dbReference type="EMBL" id="EMZ33014.1"/>
    </source>
</evidence>
<proteinExistence type="predicted"/>
<keyword evidence="3" id="KW-1185">Reference proteome</keyword>